<keyword evidence="1" id="KW-0812">Transmembrane</keyword>
<sequence>MVAAGTGSPCGKARRRLMENQRPKGLGGHWRLYVAMGVLSLLGGLFALMNPYVASVFVLQLVAFLFILLGGMQVAFTLRSPFGLSWFDLGMGVLQILLGVMLATNVLGGLVSLTLILAFLFMLEGVILVLAGTNLRPFRPWLWLVVGGTISILLAVFVLMNLPEAAATLLGLLLGIDLMSNGLWLVAAGLMLRDVKD</sequence>
<dbReference type="Pfam" id="PF03729">
    <property type="entry name" value="DUF308"/>
    <property type="match status" value="1"/>
</dbReference>
<dbReference type="EMBL" id="DMAN01000418">
    <property type="protein sequence ID" value="HAE29142.1"/>
    <property type="molecule type" value="Genomic_DNA"/>
</dbReference>
<protein>
    <recommendedName>
        <fullName evidence="4">HdeD family acid-resistance protein</fullName>
    </recommendedName>
</protein>
<dbReference type="InterPro" id="IPR052712">
    <property type="entry name" value="Acid_resist_chaperone_HdeD"/>
</dbReference>
<dbReference type="AlphaFoldDB" id="A0A3B9H362"/>
<evidence type="ECO:0000313" key="2">
    <source>
        <dbReference type="EMBL" id="HAE29142.1"/>
    </source>
</evidence>
<dbReference type="PANTHER" id="PTHR34989">
    <property type="entry name" value="PROTEIN HDED"/>
    <property type="match status" value="1"/>
</dbReference>
<dbReference type="InterPro" id="IPR005325">
    <property type="entry name" value="DUF308_memb"/>
</dbReference>
<reference evidence="2 3" key="1">
    <citation type="journal article" date="2018" name="Nat. Biotechnol.">
        <title>A standardized bacterial taxonomy based on genome phylogeny substantially revises the tree of life.</title>
        <authorList>
            <person name="Parks D.H."/>
            <person name="Chuvochina M."/>
            <person name="Waite D.W."/>
            <person name="Rinke C."/>
            <person name="Skarshewski A."/>
            <person name="Chaumeil P.A."/>
            <person name="Hugenholtz P."/>
        </authorList>
    </citation>
    <scope>NUCLEOTIDE SEQUENCE [LARGE SCALE GENOMIC DNA]</scope>
    <source>
        <strain evidence="2">UBA8733</strain>
    </source>
</reference>
<gene>
    <name evidence="2" type="ORF">DCG58_18430</name>
</gene>
<comment type="caution">
    <text evidence="2">The sequence shown here is derived from an EMBL/GenBank/DDBJ whole genome shotgun (WGS) entry which is preliminary data.</text>
</comment>
<dbReference type="Proteomes" id="UP000259610">
    <property type="component" value="Unassembled WGS sequence"/>
</dbReference>
<feature type="transmembrane region" description="Helical" evidence="1">
    <location>
        <begin position="166"/>
        <end position="192"/>
    </location>
</feature>
<feature type="transmembrane region" description="Helical" evidence="1">
    <location>
        <begin position="56"/>
        <end position="76"/>
    </location>
</feature>
<proteinExistence type="predicted"/>
<feature type="transmembrane region" description="Helical" evidence="1">
    <location>
        <begin position="30"/>
        <end position="49"/>
    </location>
</feature>
<feature type="transmembrane region" description="Helical" evidence="1">
    <location>
        <begin position="96"/>
        <end position="129"/>
    </location>
</feature>
<organism evidence="2 3">
    <name type="scientific">Hyphomonas adhaerens</name>
    <dbReference type="NCBI Taxonomy" id="81029"/>
    <lineage>
        <taxon>Bacteria</taxon>
        <taxon>Pseudomonadati</taxon>
        <taxon>Pseudomonadota</taxon>
        <taxon>Alphaproteobacteria</taxon>
        <taxon>Hyphomonadales</taxon>
        <taxon>Hyphomonadaceae</taxon>
        <taxon>Hyphomonas</taxon>
    </lineage>
</organism>
<dbReference type="GO" id="GO:0005886">
    <property type="term" value="C:plasma membrane"/>
    <property type="evidence" value="ECO:0007669"/>
    <property type="project" value="TreeGrafter"/>
</dbReference>
<evidence type="ECO:0008006" key="4">
    <source>
        <dbReference type="Google" id="ProtNLM"/>
    </source>
</evidence>
<keyword evidence="1" id="KW-0472">Membrane</keyword>
<keyword evidence="1" id="KW-1133">Transmembrane helix</keyword>
<evidence type="ECO:0000313" key="3">
    <source>
        <dbReference type="Proteomes" id="UP000259610"/>
    </source>
</evidence>
<name>A0A3B9H362_9PROT</name>
<evidence type="ECO:0000256" key="1">
    <source>
        <dbReference type="SAM" id="Phobius"/>
    </source>
</evidence>
<accession>A0A3B9H362</accession>
<dbReference type="PANTHER" id="PTHR34989:SF1">
    <property type="entry name" value="PROTEIN HDED"/>
    <property type="match status" value="1"/>
</dbReference>
<feature type="transmembrane region" description="Helical" evidence="1">
    <location>
        <begin position="141"/>
        <end position="160"/>
    </location>
</feature>